<comment type="caution">
    <text evidence="3">The sequence shown here is derived from an EMBL/GenBank/DDBJ whole genome shotgun (WGS) entry which is preliminary data.</text>
</comment>
<sequence length="336" mass="35083">MSDDLRMTEAELMQLAVDFLTAQGLERGHATSMASVLCAAQRDGSLSHGLQRLPGTRDTIGHPAFQKAPQLRVEQVTPAVLKVDADYGFAVHATMSALPQLIASAKALGIAFMAVRNGFHSTALWPVVEALAEAGLVGLSMNPTHDWVVPAGGTKPVLGTNPMAFAWPRPGQPPYVFDFATTAAARADIAMARNEGRAIPEGWGLDPEGQPTTDPAAVLAGAMLPFGGHKGSALATMIELMAGPMIGGLTSAASARFDEGHKAAPCHAELVIAIDPKLLSDPSDEAAAEAMLGAISGQGARLPGARRHGLRDVHQRDGIPLRHALYEQILAGIAGR</sequence>
<accession>A0ABU0VUZ6</accession>
<keyword evidence="2" id="KW-0560">Oxidoreductase</keyword>
<dbReference type="PANTHER" id="PTHR11091:SF0">
    <property type="entry name" value="MALATE DEHYDROGENASE"/>
    <property type="match status" value="1"/>
</dbReference>
<dbReference type="SUPFAM" id="SSF89733">
    <property type="entry name" value="L-sulfolactate dehydrogenase-like"/>
    <property type="match status" value="1"/>
</dbReference>
<protein>
    <submittedName>
        <fullName evidence="3">Ldh family oxidoreductase</fullName>
    </submittedName>
</protein>
<evidence type="ECO:0000256" key="2">
    <source>
        <dbReference type="ARBA" id="ARBA00023002"/>
    </source>
</evidence>
<reference evidence="3 4" key="1">
    <citation type="submission" date="2023-08" db="EMBL/GenBank/DDBJ databases">
        <title>Characterization of two Paracoccaceae strains isolated from Phycosphere and proposal of Xinfangfangia lacusdiani sp. nov.</title>
        <authorList>
            <person name="Deng Y."/>
            <person name="Zhang Y.Q."/>
        </authorList>
    </citation>
    <scope>NUCLEOTIDE SEQUENCE [LARGE SCALE GENOMIC DNA]</scope>
    <source>
        <strain evidence="3 4">CPCC 101601</strain>
    </source>
</reference>
<dbReference type="InterPro" id="IPR003767">
    <property type="entry name" value="Malate/L-lactate_DH-like"/>
</dbReference>
<dbReference type="Proteomes" id="UP001239680">
    <property type="component" value="Unassembled WGS sequence"/>
</dbReference>
<name>A0ABU0VUZ6_9RHOB</name>
<dbReference type="InterPro" id="IPR043144">
    <property type="entry name" value="Mal/L-sulf/L-lact_DH-like_ah"/>
</dbReference>
<dbReference type="EMBL" id="JAVDBT010000003">
    <property type="protein sequence ID" value="MDQ2065554.1"/>
    <property type="molecule type" value="Genomic_DNA"/>
</dbReference>
<gene>
    <name evidence="3" type="ORF">Q9295_04155</name>
</gene>
<dbReference type="Gene3D" id="1.10.1530.10">
    <property type="match status" value="1"/>
</dbReference>
<comment type="similarity">
    <text evidence="1">Belongs to the LDH2/MDH2 oxidoreductase family.</text>
</comment>
<proteinExistence type="inferred from homology"/>
<evidence type="ECO:0000256" key="1">
    <source>
        <dbReference type="ARBA" id="ARBA00006056"/>
    </source>
</evidence>
<dbReference type="InterPro" id="IPR036111">
    <property type="entry name" value="Mal/L-sulfo/L-lacto_DH-like_sf"/>
</dbReference>
<dbReference type="PANTHER" id="PTHR11091">
    <property type="entry name" value="OXIDOREDUCTASE-RELATED"/>
    <property type="match status" value="1"/>
</dbReference>
<dbReference type="RefSeq" id="WP_306679243.1">
    <property type="nucleotide sequence ID" value="NZ_JAVDBT010000003.1"/>
</dbReference>
<dbReference type="Pfam" id="PF02615">
    <property type="entry name" value="Ldh_2"/>
    <property type="match status" value="1"/>
</dbReference>
<organism evidence="3 4">
    <name type="scientific">Pseudogemmobacter lacusdianii</name>
    <dbReference type="NCBI Taxonomy" id="3069608"/>
    <lineage>
        <taxon>Bacteria</taxon>
        <taxon>Pseudomonadati</taxon>
        <taxon>Pseudomonadota</taxon>
        <taxon>Alphaproteobacteria</taxon>
        <taxon>Rhodobacterales</taxon>
        <taxon>Paracoccaceae</taxon>
        <taxon>Pseudogemmobacter</taxon>
    </lineage>
</organism>
<keyword evidence="4" id="KW-1185">Reference proteome</keyword>
<dbReference type="InterPro" id="IPR043143">
    <property type="entry name" value="Mal/L-sulf/L-lact_DH-like_NADP"/>
</dbReference>
<evidence type="ECO:0000313" key="3">
    <source>
        <dbReference type="EMBL" id="MDQ2065554.1"/>
    </source>
</evidence>
<evidence type="ECO:0000313" key="4">
    <source>
        <dbReference type="Proteomes" id="UP001239680"/>
    </source>
</evidence>
<dbReference type="Gene3D" id="3.30.1370.60">
    <property type="entry name" value="Hypothetical oxidoreductase yiak, domain 2"/>
    <property type="match status" value="1"/>
</dbReference>